<reference evidence="3" key="1">
    <citation type="journal article" date="2016" name="Appl. Environ. Microbiol.">
        <title>Functional Metagenomics of a Biostimulated Petroleum-Contaminated Soil Reveals an Extraordinary Diversity of Extradiol Dioxygenases.</title>
        <authorList>
            <person name="Terron-Gonzalez L."/>
            <person name="Martin-Cabello G."/>
            <person name="Ferrer M."/>
            <person name="Santero E."/>
        </authorList>
    </citation>
    <scope>NUCLEOTIDE SEQUENCE</scope>
</reference>
<organism evidence="3">
    <name type="scientific">uncultured bacterium UPO45</name>
    <dbReference type="NCBI Taxonomy" id="1776970"/>
    <lineage>
        <taxon>Bacteria</taxon>
        <taxon>environmental samples</taxon>
    </lineage>
</organism>
<accession>A0A126SY14</accession>
<dbReference type="InterPro" id="IPR036390">
    <property type="entry name" value="WH_DNA-bd_sf"/>
</dbReference>
<dbReference type="Pfam" id="PF13463">
    <property type="entry name" value="HTH_27"/>
    <property type="match status" value="1"/>
</dbReference>
<name>A0A126SY14_9BACT</name>
<sequence length="199" mass="22029">MKAIAQASATPASSATALLEFFYPIHYKLGMTLEDVLRKGQLTRKQVAILWLIRSEGQEGRRMPRKEIERLLTTWLEVTGSAITKALRGMARPPLNLVKLIEDPRSGREKLVMLTAKGEQFLLSMMEEGQHYIQQIANHFSEADLQAGIRFLSQVTAALEQVRVERATETGDAGKGRTRRRTPVVDGQAPCAGSLALTG</sequence>
<dbReference type="EMBL" id="KU144973">
    <property type="protein sequence ID" value="AMK59200.1"/>
    <property type="molecule type" value="Genomic_DNA"/>
</dbReference>
<evidence type="ECO:0000256" key="1">
    <source>
        <dbReference type="SAM" id="MobiDB-lite"/>
    </source>
</evidence>
<dbReference type="InterPro" id="IPR000835">
    <property type="entry name" value="HTH_MarR-typ"/>
</dbReference>
<dbReference type="InterPro" id="IPR036388">
    <property type="entry name" value="WH-like_DNA-bd_sf"/>
</dbReference>
<dbReference type="SUPFAM" id="SSF46785">
    <property type="entry name" value="Winged helix' DNA-binding domain"/>
    <property type="match status" value="1"/>
</dbReference>
<dbReference type="Gene3D" id="1.10.10.10">
    <property type="entry name" value="Winged helix-like DNA-binding domain superfamily/Winged helix DNA-binding domain"/>
    <property type="match status" value="1"/>
</dbReference>
<dbReference type="GO" id="GO:0003700">
    <property type="term" value="F:DNA-binding transcription factor activity"/>
    <property type="evidence" value="ECO:0007669"/>
    <property type="project" value="InterPro"/>
</dbReference>
<dbReference type="AlphaFoldDB" id="A0A126SY14"/>
<evidence type="ECO:0000313" key="3">
    <source>
        <dbReference type="EMBL" id="AMK59200.1"/>
    </source>
</evidence>
<protein>
    <submittedName>
        <fullName evidence="3">MarR family transcriptional regulator</fullName>
    </submittedName>
</protein>
<feature type="domain" description="HTH marR-type" evidence="2">
    <location>
        <begin position="35"/>
        <end position="145"/>
    </location>
</feature>
<proteinExistence type="predicted"/>
<feature type="region of interest" description="Disordered" evidence="1">
    <location>
        <begin position="168"/>
        <end position="189"/>
    </location>
</feature>
<dbReference type="SMART" id="SM00347">
    <property type="entry name" value="HTH_MARR"/>
    <property type="match status" value="1"/>
</dbReference>
<evidence type="ECO:0000259" key="2">
    <source>
        <dbReference type="SMART" id="SM00347"/>
    </source>
</evidence>